<keyword evidence="1" id="KW-0238">DNA-binding</keyword>
<dbReference type="Proteomes" id="UP000564644">
    <property type="component" value="Unassembled WGS sequence"/>
</dbReference>
<evidence type="ECO:0000313" key="4">
    <source>
        <dbReference type="Proteomes" id="UP000564644"/>
    </source>
</evidence>
<dbReference type="PANTHER" id="PTHR33164:SF43">
    <property type="entry name" value="HTH-TYPE TRANSCRIPTIONAL REPRESSOR YETL"/>
    <property type="match status" value="1"/>
</dbReference>
<dbReference type="GO" id="GO:0003700">
    <property type="term" value="F:DNA-binding transcription factor activity"/>
    <property type="evidence" value="ECO:0007669"/>
    <property type="project" value="InterPro"/>
</dbReference>
<keyword evidence="4" id="KW-1185">Reference proteome</keyword>
<dbReference type="InterPro" id="IPR011991">
    <property type="entry name" value="ArsR-like_HTH"/>
</dbReference>
<dbReference type="AlphaFoldDB" id="A0A7X0VVX3"/>
<evidence type="ECO:0000313" key="3">
    <source>
        <dbReference type="EMBL" id="MBB6731827.1"/>
    </source>
</evidence>
<evidence type="ECO:0000259" key="2">
    <source>
        <dbReference type="PROSITE" id="PS50995"/>
    </source>
</evidence>
<dbReference type="EMBL" id="JACJVO010000015">
    <property type="protein sequence ID" value="MBB6731827.1"/>
    <property type="molecule type" value="Genomic_DNA"/>
</dbReference>
<dbReference type="RefSeq" id="WP_185129495.1">
    <property type="nucleotide sequence ID" value="NZ_JACJVO010000015.1"/>
</dbReference>
<feature type="domain" description="HTH marR-type" evidence="2">
    <location>
        <begin position="7"/>
        <end position="141"/>
    </location>
</feature>
<dbReference type="InterPro" id="IPR036388">
    <property type="entry name" value="WH-like_DNA-bd_sf"/>
</dbReference>
<protein>
    <submittedName>
        <fullName evidence="3">MarR family transcriptional regulator</fullName>
    </submittedName>
</protein>
<dbReference type="SMART" id="SM00347">
    <property type="entry name" value="HTH_MARR"/>
    <property type="match status" value="1"/>
</dbReference>
<dbReference type="PROSITE" id="PS50995">
    <property type="entry name" value="HTH_MARR_2"/>
    <property type="match status" value="1"/>
</dbReference>
<dbReference type="SUPFAM" id="SSF46785">
    <property type="entry name" value="Winged helix' DNA-binding domain"/>
    <property type="match status" value="1"/>
</dbReference>
<dbReference type="Gene3D" id="1.10.10.10">
    <property type="entry name" value="Winged helix-like DNA-binding domain superfamily/Winged helix DNA-binding domain"/>
    <property type="match status" value="1"/>
</dbReference>
<dbReference type="PRINTS" id="PR00598">
    <property type="entry name" value="HTHMARR"/>
</dbReference>
<accession>A0A7X0VVX3</accession>
<evidence type="ECO:0000256" key="1">
    <source>
        <dbReference type="ARBA" id="ARBA00023125"/>
    </source>
</evidence>
<proteinExistence type="predicted"/>
<gene>
    <name evidence="3" type="ORF">H7C18_12975</name>
</gene>
<dbReference type="Pfam" id="PF12802">
    <property type="entry name" value="MarR_2"/>
    <property type="match status" value="1"/>
</dbReference>
<name>A0A7X0VVX3_9BACL</name>
<dbReference type="GO" id="GO:0003677">
    <property type="term" value="F:DNA binding"/>
    <property type="evidence" value="ECO:0007669"/>
    <property type="project" value="UniProtKB-KW"/>
</dbReference>
<sequence length="141" mass="15622">MNDSFLRDCLFFTANRLGRTITKLAEEQFAPTGLTPMYGYLLLLVNGLPGITQKELAEKLSVTPSTLTRFVDKLEAKKLVERQVSGKSVQVFPTDKSRELEGTIRQASRNLHDAYAAVLGTESSDALSIDLLQASLELEKM</sequence>
<organism evidence="3 4">
    <name type="scientific">Cohnella zeiphila</name>
    <dbReference type="NCBI Taxonomy" id="2761120"/>
    <lineage>
        <taxon>Bacteria</taxon>
        <taxon>Bacillati</taxon>
        <taxon>Bacillota</taxon>
        <taxon>Bacilli</taxon>
        <taxon>Bacillales</taxon>
        <taxon>Paenibacillaceae</taxon>
        <taxon>Cohnella</taxon>
    </lineage>
</organism>
<dbReference type="InterPro" id="IPR036390">
    <property type="entry name" value="WH_DNA-bd_sf"/>
</dbReference>
<dbReference type="PANTHER" id="PTHR33164">
    <property type="entry name" value="TRANSCRIPTIONAL REGULATOR, MARR FAMILY"/>
    <property type="match status" value="1"/>
</dbReference>
<dbReference type="InterPro" id="IPR000835">
    <property type="entry name" value="HTH_MarR-typ"/>
</dbReference>
<dbReference type="CDD" id="cd00090">
    <property type="entry name" value="HTH_ARSR"/>
    <property type="match status" value="1"/>
</dbReference>
<reference evidence="3 4" key="1">
    <citation type="submission" date="2020-08" db="EMBL/GenBank/DDBJ databases">
        <title>Cohnella phylogeny.</title>
        <authorList>
            <person name="Dunlap C."/>
        </authorList>
    </citation>
    <scope>NUCLEOTIDE SEQUENCE [LARGE SCALE GENOMIC DNA]</scope>
    <source>
        <strain evidence="3 4">CBP 2801</strain>
    </source>
</reference>
<comment type="caution">
    <text evidence="3">The sequence shown here is derived from an EMBL/GenBank/DDBJ whole genome shotgun (WGS) entry which is preliminary data.</text>
</comment>
<dbReference type="InterPro" id="IPR039422">
    <property type="entry name" value="MarR/SlyA-like"/>
</dbReference>
<dbReference type="GO" id="GO:0006950">
    <property type="term" value="P:response to stress"/>
    <property type="evidence" value="ECO:0007669"/>
    <property type="project" value="TreeGrafter"/>
</dbReference>